<dbReference type="Proteomes" id="UP000885738">
    <property type="component" value="Unassembled WGS sequence"/>
</dbReference>
<feature type="transmembrane region" description="Helical" evidence="1">
    <location>
        <begin position="9"/>
        <end position="30"/>
    </location>
</feature>
<feature type="transmembrane region" description="Helical" evidence="1">
    <location>
        <begin position="72"/>
        <end position="93"/>
    </location>
</feature>
<dbReference type="EMBL" id="DRIH01000159">
    <property type="protein sequence ID" value="HEC68069.1"/>
    <property type="molecule type" value="Genomic_DNA"/>
</dbReference>
<accession>A0A7C1ZNE7</accession>
<proteinExistence type="predicted"/>
<organism evidence="3">
    <name type="scientific">Desulfofervidus auxilii</name>
    <dbReference type="NCBI Taxonomy" id="1621989"/>
    <lineage>
        <taxon>Bacteria</taxon>
        <taxon>Pseudomonadati</taxon>
        <taxon>Thermodesulfobacteriota</taxon>
        <taxon>Candidatus Desulfofervidia</taxon>
        <taxon>Candidatus Desulfofervidales</taxon>
        <taxon>Candidatus Desulfofervidaceae</taxon>
        <taxon>Candidatus Desulfofervidus</taxon>
    </lineage>
</organism>
<dbReference type="EMBL" id="DRKW01000099">
    <property type="protein sequence ID" value="HEB73934.1"/>
    <property type="molecule type" value="Genomic_DNA"/>
</dbReference>
<dbReference type="InterPro" id="IPR036197">
    <property type="entry name" value="NarG-like_sf"/>
</dbReference>
<gene>
    <name evidence="3" type="ORF">ENI35_04560</name>
    <name evidence="2" type="ORF">ENJ03_01775</name>
</gene>
<sequence>MYEFVRGPLLWITFIVFVVGSLGKIIYLSWLSWKKDQTVYDYFSLKYGLRSILHWIIPFGSLNMRQRPAHTIISFSFHICLLIAPIFLLAHNILWYESFKISWWTIPDWLADIMSLVVIAACVFFFIRRRVLPYVKYVTFTSDYVLLAIVALPFITGFLAHYQWILPYKMMLILHILSGELMLVAIPFTRLSHMLTFWMTRAYMGSEFGAVRHVKDY</sequence>
<evidence type="ECO:0000313" key="3">
    <source>
        <dbReference type="EMBL" id="HEC68069.1"/>
    </source>
</evidence>
<feature type="transmembrane region" description="Helical" evidence="1">
    <location>
        <begin position="144"/>
        <end position="164"/>
    </location>
</feature>
<dbReference type="NCBIfam" id="NF045723">
    <property type="entry name" value="memb_anch_TmcC"/>
    <property type="match status" value="1"/>
</dbReference>
<evidence type="ECO:0000256" key="1">
    <source>
        <dbReference type="SAM" id="Phobius"/>
    </source>
</evidence>
<dbReference type="Gene3D" id="1.20.950.20">
    <property type="entry name" value="Transmembrane di-heme cytochromes, Chain C"/>
    <property type="match status" value="1"/>
</dbReference>
<dbReference type="SUPFAM" id="SSF103501">
    <property type="entry name" value="Respiratory nitrate reductase 1 gamma chain"/>
    <property type="match status" value="1"/>
</dbReference>
<keyword evidence="1" id="KW-1133">Transmembrane helix</keyword>
<evidence type="ECO:0000313" key="2">
    <source>
        <dbReference type="EMBL" id="HEB73934.1"/>
    </source>
</evidence>
<feature type="transmembrane region" description="Helical" evidence="1">
    <location>
        <begin position="170"/>
        <end position="191"/>
    </location>
</feature>
<dbReference type="Proteomes" id="UP000886268">
    <property type="component" value="Unassembled WGS sequence"/>
</dbReference>
<reference evidence="3" key="1">
    <citation type="journal article" date="2020" name="mSystems">
        <title>Genome- and Community-Level Interaction Insights into Carbon Utilization and Element Cycling Functions of Hydrothermarchaeota in Hydrothermal Sediment.</title>
        <authorList>
            <person name="Zhou Z."/>
            <person name="Liu Y."/>
            <person name="Xu W."/>
            <person name="Pan J."/>
            <person name="Luo Z.H."/>
            <person name="Li M."/>
        </authorList>
    </citation>
    <scope>NUCLEOTIDE SEQUENCE [LARGE SCALE GENOMIC DNA]</scope>
    <source>
        <strain evidence="3">HyVt-389</strain>
        <strain evidence="2">HyVt-45</strain>
    </source>
</reference>
<dbReference type="AlphaFoldDB" id="A0A7C1ZNE7"/>
<protein>
    <submittedName>
        <fullName evidence="3">Nitrate reductase</fullName>
    </submittedName>
</protein>
<keyword evidence="1" id="KW-0472">Membrane</keyword>
<comment type="caution">
    <text evidence="3">The sequence shown here is derived from an EMBL/GenBank/DDBJ whole genome shotgun (WGS) entry which is preliminary data.</text>
</comment>
<name>A0A7C1ZNE7_DESA2</name>
<keyword evidence="1" id="KW-0812">Transmembrane</keyword>
<feature type="transmembrane region" description="Helical" evidence="1">
    <location>
        <begin position="113"/>
        <end position="132"/>
    </location>
</feature>